<feature type="transmembrane region" description="Helical" evidence="7">
    <location>
        <begin position="243"/>
        <end position="266"/>
    </location>
</feature>
<accession>A0ABU2CWF0</accession>
<feature type="compositionally biased region" description="Basic and acidic residues" evidence="6">
    <location>
        <begin position="326"/>
        <end position="388"/>
    </location>
</feature>
<gene>
    <name evidence="8" type="ORF">J2S48_005183</name>
</gene>
<dbReference type="NCBIfam" id="TIGR00765">
    <property type="entry name" value="yihY_not_rbn"/>
    <property type="match status" value="1"/>
</dbReference>
<dbReference type="RefSeq" id="WP_274996612.1">
    <property type="nucleotide sequence ID" value="NZ_JAJQQP010000013.1"/>
</dbReference>
<evidence type="ECO:0000256" key="5">
    <source>
        <dbReference type="ARBA" id="ARBA00023136"/>
    </source>
</evidence>
<dbReference type="InterPro" id="IPR017039">
    <property type="entry name" value="Virul_fac_BrkB"/>
</dbReference>
<feature type="region of interest" description="Disordered" evidence="6">
    <location>
        <begin position="1"/>
        <end position="32"/>
    </location>
</feature>
<feature type="transmembrane region" description="Helical" evidence="7">
    <location>
        <begin position="278"/>
        <end position="299"/>
    </location>
</feature>
<name>A0ABU2CWF0_9MICO</name>
<protein>
    <submittedName>
        <fullName evidence="8">Membrane protein</fullName>
    </submittedName>
</protein>
<evidence type="ECO:0000256" key="6">
    <source>
        <dbReference type="SAM" id="MobiDB-lite"/>
    </source>
</evidence>
<feature type="transmembrane region" description="Helical" evidence="7">
    <location>
        <begin position="56"/>
        <end position="82"/>
    </location>
</feature>
<keyword evidence="4 7" id="KW-1133">Transmembrane helix</keyword>
<feature type="region of interest" description="Disordered" evidence="6">
    <location>
        <begin position="323"/>
        <end position="388"/>
    </location>
</feature>
<reference evidence="8 9" key="1">
    <citation type="submission" date="2023-07" db="EMBL/GenBank/DDBJ databases">
        <title>Sequencing the genomes of 1000 actinobacteria strains.</title>
        <authorList>
            <person name="Klenk H.-P."/>
        </authorList>
    </citation>
    <scope>NUCLEOTIDE SEQUENCE [LARGE SCALE GENOMIC DNA]</scope>
    <source>
        <strain evidence="8 9">DSM 45554</strain>
    </source>
</reference>
<keyword evidence="2" id="KW-1003">Cell membrane</keyword>
<evidence type="ECO:0000256" key="4">
    <source>
        <dbReference type="ARBA" id="ARBA00022989"/>
    </source>
</evidence>
<feature type="transmembrane region" description="Helical" evidence="7">
    <location>
        <begin position="122"/>
        <end position="145"/>
    </location>
</feature>
<evidence type="ECO:0000256" key="3">
    <source>
        <dbReference type="ARBA" id="ARBA00022692"/>
    </source>
</evidence>
<feature type="transmembrane region" description="Helical" evidence="7">
    <location>
        <begin position="211"/>
        <end position="231"/>
    </location>
</feature>
<dbReference type="Pfam" id="PF03631">
    <property type="entry name" value="Virul_fac_BrkB"/>
    <property type="match status" value="1"/>
</dbReference>
<dbReference type="PANTHER" id="PTHR30213:SF0">
    <property type="entry name" value="UPF0761 MEMBRANE PROTEIN YIHY"/>
    <property type="match status" value="1"/>
</dbReference>
<evidence type="ECO:0000256" key="7">
    <source>
        <dbReference type="SAM" id="Phobius"/>
    </source>
</evidence>
<comment type="caution">
    <text evidence="8">The sequence shown here is derived from an EMBL/GenBank/DDBJ whole genome shotgun (WGS) entry which is preliminary data.</text>
</comment>
<evidence type="ECO:0000313" key="9">
    <source>
        <dbReference type="Proteomes" id="UP001183585"/>
    </source>
</evidence>
<feature type="compositionally biased region" description="Basic and acidic residues" evidence="6">
    <location>
        <begin position="1"/>
        <end position="27"/>
    </location>
</feature>
<dbReference type="EMBL" id="JAVDYE010000001">
    <property type="protein sequence ID" value="MDR7385668.1"/>
    <property type="molecule type" value="Genomic_DNA"/>
</dbReference>
<comment type="subcellular location">
    <subcellularLocation>
        <location evidence="1">Cell membrane</location>
        <topology evidence="1">Multi-pass membrane protein</topology>
    </subcellularLocation>
</comment>
<keyword evidence="3 7" id="KW-0812">Transmembrane</keyword>
<keyword evidence="5 7" id="KW-0472">Membrane</keyword>
<keyword evidence="9" id="KW-1185">Reference proteome</keyword>
<feature type="transmembrane region" description="Helical" evidence="7">
    <location>
        <begin position="166"/>
        <end position="191"/>
    </location>
</feature>
<evidence type="ECO:0000256" key="1">
    <source>
        <dbReference type="ARBA" id="ARBA00004651"/>
    </source>
</evidence>
<organism evidence="8 9">
    <name type="scientific">Promicromonospora iranensis</name>
    <dbReference type="NCBI Taxonomy" id="1105144"/>
    <lineage>
        <taxon>Bacteria</taxon>
        <taxon>Bacillati</taxon>
        <taxon>Actinomycetota</taxon>
        <taxon>Actinomycetes</taxon>
        <taxon>Micrococcales</taxon>
        <taxon>Promicromonosporaceae</taxon>
        <taxon>Promicromonospora</taxon>
    </lineage>
</organism>
<evidence type="ECO:0000313" key="8">
    <source>
        <dbReference type="EMBL" id="MDR7385668.1"/>
    </source>
</evidence>
<dbReference type="PANTHER" id="PTHR30213">
    <property type="entry name" value="INNER MEMBRANE PROTEIN YHJD"/>
    <property type="match status" value="1"/>
</dbReference>
<proteinExistence type="predicted"/>
<evidence type="ECO:0000256" key="2">
    <source>
        <dbReference type="ARBA" id="ARBA00022475"/>
    </source>
</evidence>
<dbReference type="Proteomes" id="UP001183585">
    <property type="component" value="Unassembled WGS sequence"/>
</dbReference>
<sequence>MSDINDDRSGAADRTDVPAPDDRRKPDTPPALHGRTWTYVLRNSVRQFSRDQCTDLAAGLTYFAVLAAAPALLALVSVLGLVSNGGQAVERVIGTMDGVLPPDVLAVVQPLVENAAGGGGRAGFALILGVALALWSASGYVGAFGRAMNRVYEIDEGRPVWKLRPVMLLVTLVAVVIAALIVAALALSGPVAQAVGDAVGLGSTAVTVWSIAKWPVVLLLVVVLVAILYHVTPNVRQPKMRWLSVGAFVAILVWILASAAFGLYVATFSNYDATYGSLAGIIVFLLWLWITNLALLFGAELDAELERGRELQGGIAAEETVQLPPKDARASEKREAKRLKEVERGRELRLAAQRSADDERGDGDRTEAGDRAGSRADHRADRQADHRA</sequence>